<comment type="caution">
    <text evidence="1">The sequence shown here is derived from an EMBL/GenBank/DDBJ whole genome shotgun (WGS) entry which is preliminary data.</text>
</comment>
<evidence type="ECO:0000313" key="1">
    <source>
        <dbReference type="EMBL" id="CCH74153.1"/>
    </source>
</evidence>
<evidence type="ECO:0000313" key="2">
    <source>
        <dbReference type="Proteomes" id="UP000035763"/>
    </source>
</evidence>
<dbReference type="Gene3D" id="3.90.550.10">
    <property type="entry name" value="Spore Coat Polysaccharide Biosynthesis Protein SpsA, Chain A"/>
    <property type="match status" value="1"/>
</dbReference>
<dbReference type="SUPFAM" id="SSF53448">
    <property type="entry name" value="Nucleotide-diphospho-sugar transferases"/>
    <property type="match status" value="1"/>
</dbReference>
<dbReference type="EMBL" id="CAJA01000331">
    <property type="protein sequence ID" value="CCH74153.1"/>
    <property type="molecule type" value="Genomic_DNA"/>
</dbReference>
<organism evidence="1 2">
    <name type="scientific">Nostocoides australiense Ben110</name>
    <dbReference type="NCBI Taxonomy" id="1193182"/>
    <lineage>
        <taxon>Bacteria</taxon>
        <taxon>Bacillati</taxon>
        <taxon>Actinomycetota</taxon>
        <taxon>Actinomycetes</taxon>
        <taxon>Micrococcales</taxon>
        <taxon>Intrasporangiaceae</taxon>
        <taxon>Nostocoides</taxon>
    </lineage>
</organism>
<dbReference type="Proteomes" id="UP000035763">
    <property type="component" value="Unassembled WGS sequence"/>
</dbReference>
<proteinExistence type="predicted"/>
<dbReference type="OrthoDB" id="4408226at2"/>
<dbReference type="AlphaFoldDB" id="W6JX53"/>
<name>W6JX53_9MICO</name>
<keyword evidence="2" id="KW-1185">Reference proteome</keyword>
<evidence type="ECO:0008006" key="3">
    <source>
        <dbReference type="Google" id="ProtNLM"/>
    </source>
</evidence>
<dbReference type="InterPro" id="IPR029044">
    <property type="entry name" value="Nucleotide-diphossugar_trans"/>
</dbReference>
<sequence length="110" mass="11621">MLAGDQPFVDAAALAELRAALIAEPGADAAAYVTDDGVLQFLCSVWRAPALRAQLASARDSMRSVYAGARVVQVPDQRAVSADIDTPEDLATARARITTAGEDAPHRHTY</sequence>
<dbReference type="STRING" id="1193182.BN11_3970006"/>
<gene>
    <name evidence="1" type="ORF">BN11_3970006</name>
</gene>
<accession>W6JX53</accession>
<reference evidence="1 2" key="1">
    <citation type="journal article" date="2013" name="ISME J.">
        <title>A metabolic model for members of the genus Tetrasphaera involved in enhanced biological phosphorus removal.</title>
        <authorList>
            <person name="Kristiansen R."/>
            <person name="Nguyen H.T.T."/>
            <person name="Saunders A.M."/>
            <person name="Nielsen J.L."/>
            <person name="Wimmer R."/>
            <person name="Le V.Q."/>
            <person name="McIlroy S.J."/>
            <person name="Petrovski S."/>
            <person name="Seviour R.J."/>
            <person name="Calteau A."/>
            <person name="Nielsen K.L."/>
            <person name="Nielsen P.H."/>
        </authorList>
    </citation>
    <scope>NUCLEOTIDE SEQUENCE [LARGE SCALE GENOMIC DNA]</scope>
    <source>
        <strain evidence="1 2">Ben110</strain>
    </source>
</reference>
<protein>
    <recommendedName>
        <fullName evidence="3">MobA-like NTP transferase domain-containing protein</fullName>
    </recommendedName>
</protein>